<feature type="compositionally biased region" description="Polar residues" evidence="1">
    <location>
        <begin position="12"/>
        <end position="22"/>
    </location>
</feature>
<organism evidence="3 4">
    <name type="scientific">Ectocarpus siliculosus</name>
    <name type="common">Brown alga</name>
    <name type="synonym">Conferva siliculosa</name>
    <dbReference type="NCBI Taxonomy" id="2880"/>
    <lineage>
        <taxon>Eukaryota</taxon>
        <taxon>Sar</taxon>
        <taxon>Stramenopiles</taxon>
        <taxon>Ochrophyta</taxon>
        <taxon>PX clade</taxon>
        <taxon>Phaeophyceae</taxon>
        <taxon>Ectocarpales</taxon>
        <taxon>Ectocarpaceae</taxon>
        <taxon>Ectocarpus</taxon>
    </lineage>
</organism>
<dbReference type="OMA" id="FHYAREN"/>
<dbReference type="CDD" id="cd14727">
    <property type="entry name" value="ChanN-like"/>
    <property type="match status" value="1"/>
</dbReference>
<name>D8LB72_ECTSI</name>
<reference evidence="3 4" key="1">
    <citation type="journal article" date="2010" name="Nature">
        <title>The Ectocarpus genome and the independent evolution of multicellularity in brown algae.</title>
        <authorList>
            <person name="Cock J.M."/>
            <person name="Sterck L."/>
            <person name="Rouze P."/>
            <person name="Scornet D."/>
            <person name="Allen A.E."/>
            <person name="Amoutzias G."/>
            <person name="Anthouard V."/>
            <person name="Artiguenave F."/>
            <person name="Aury J.M."/>
            <person name="Badger J.H."/>
            <person name="Beszteri B."/>
            <person name="Billiau K."/>
            <person name="Bonnet E."/>
            <person name="Bothwell J.H."/>
            <person name="Bowler C."/>
            <person name="Boyen C."/>
            <person name="Brownlee C."/>
            <person name="Carrano C.J."/>
            <person name="Charrier B."/>
            <person name="Cho G.Y."/>
            <person name="Coelho S.M."/>
            <person name="Collen J."/>
            <person name="Corre E."/>
            <person name="Da Silva C."/>
            <person name="Delage L."/>
            <person name="Delaroque N."/>
            <person name="Dittami S.M."/>
            <person name="Doulbeau S."/>
            <person name="Elias M."/>
            <person name="Farnham G."/>
            <person name="Gachon C.M."/>
            <person name="Gschloessl B."/>
            <person name="Heesch S."/>
            <person name="Jabbari K."/>
            <person name="Jubin C."/>
            <person name="Kawai H."/>
            <person name="Kimura K."/>
            <person name="Kloareg B."/>
            <person name="Kupper F.C."/>
            <person name="Lang D."/>
            <person name="Le Bail A."/>
            <person name="Leblanc C."/>
            <person name="Lerouge P."/>
            <person name="Lohr M."/>
            <person name="Lopez P.J."/>
            <person name="Martens C."/>
            <person name="Maumus F."/>
            <person name="Michel G."/>
            <person name="Miranda-Saavedra D."/>
            <person name="Morales J."/>
            <person name="Moreau H."/>
            <person name="Motomura T."/>
            <person name="Nagasato C."/>
            <person name="Napoli C.A."/>
            <person name="Nelson D.R."/>
            <person name="Nyvall-Collen P."/>
            <person name="Peters A.F."/>
            <person name="Pommier C."/>
            <person name="Potin P."/>
            <person name="Poulain J."/>
            <person name="Quesneville H."/>
            <person name="Read B."/>
            <person name="Rensing S.A."/>
            <person name="Ritter A."/>
            <person name="Rousvoal S."/>
            <person name="Samanta M."/>
            <person name="Samson G."/>
            <person name="Schroeder D.C."/>
            <person name="Segurens B."/>
            <person name="Strittmatter M."/>
            <person name="Tonon T."/>
            <person name="Tregear J.W."/>
            <person name="Valentin K."/>
            <person name="von Dassow P."/>
            <person name="Yamagishi T."/>
            <person name="Van de Peer Y."/>
            <person name="Wincker P."/>
        </authorList>
    </citation>
    <scope>NUCLEOTIDE SEQUENCE [LARGE SCALE GENOMIC DNA]</scope>
    <source>
        <strain evidence="4">Ec32 / CCAP1310/4</strain>
    </source>
</reference>
<keyword evidence="4" id="KW-1185">Reference proteome</keyword>
<dbReference type="Pfam" id="PF04187">
    <property type="entry name" value="Cofac_haem_bdg"/>
    <property type="match status" value="1"/>
</dbReference>
<proteinExistence type="predicted"/>
<dbReference type="EMBL" id="FN649726">
    <property type="protein sequence ID" value="CBN76581.1"/>
    <property type="molecule type" value="Genomic_DNA"/>
</dbReference>
<dbReference type="AlphaFoldDB" id="D8LB72"/>
<evidence type="ECO:0000259" key="2">
    <source>
        <dbReference type="Pfam" id="PF04187"/>
    </source>
</evidence>
<feature type="region of interest" description="Disordered" evidence="1">
    <location>
        <begin position="1"/>
        <end position="22"/>
    </location>
</feature>
<dbReference type="InParanoid" id="D8LB72"/>
<feature type="domain" description="Haem-binding uptake Tiki superfamily ChaN" evidence="2">
    <location>
        <begin position="82"/>
        <end position="285"/>
    </location>
</feature>
<gene>
    <name evidence="3" type="ORF">Esi_0000_0285</name>
</gene>
<evidence type="ECO:0000313" key="3">
    <source>
        <dbReference type="EMBL" id="CBN76581.1"/>
    </source>
</evidence>
<evidence type="ECO:0000256" key="1">
    <source>
        <dbReference type="SAM" id="MobiDB-lite"/>
    </source>
</evidence>
<dbReference type="Proteomes" id="UP000002630">
    <property type="component" value="Linkage Group LG01"/>
</dbReference>
<dbReference type="EMBL" id="FN647682">
    <property type="protein sequence ID" value="CBN76581.1"/>
    <property type="molecule type" value="Genomic_DNA"/>
</dbReference>
<evidence type="ECO:0000313" key="4">
    <source>
        <dbReference type="Proteomes" id="UP000002630"/>
    </source>
</evidence>
<sequence length="343" mass="38110">MGEEASSRSDSPHGSNSGDTLTRQGFIGGLVGAALAPALVKPRPPPSYDVMKYERIFDTARKSFVPADPSRLIFPGVGFADRVVCTGEMHTHPLHHRMQFEVIKAVASVTKAKTEPLAIGLEMFYRQQQDALDRYVFNHGDLAALKLDTKWDETWGFDFNQYAKIFHYARENGIRLVGLNAPQSLLHLINKVGIAGLPQRLREVLPEMDLSNMAHRKRFEDAINGFQHGAGIDAAAMNRMYEAQTLWDEYMAESASRYLQRAGGRIVLLAGNGHVQARDGIPDRVERRTGLKPFTIVPVSVEWTEDGLPDIDHPPGTAFADWVYFTQNEIGPPVRGAGSEGNW</sequence>
<protein>
    <recommendedName>
        <fullName evidence="2">Haem-binding uptake Tiki superfamily ChaN domain-containing protein</fullName>
    </recommendedName>
</protein>
<dbReference type="Gene3D" id="3.40.50.11550">
    <property type="match status" value="1"/>
</dbReference>
<dbReference type="InterPro" id="IPR007314">
    <property type="entry name" value="Cofac_haem-bd_dom"/>
</dbReference>
<dbReference type="OrthoDB" id="8300214at2759"/>
<accession>D8LB72</accession>
<feature type="compositionally biased region" description="Basic and acidic residues" evidence="1">
    <location>
        <begin position="1"/>
        <end position="11"/>
    </location>
</feature>
<dbReference type="SUPFAM" id="SSF159501">
    <property type="entry name" value="EreA/ChaN-like"/>
    <property type="match status" value="1"/>
</dbReference>